<dbReference type="UniPathway" id="UPA00344"/>
<keyword evidence="14" id="KW-1185">Reference proteome</keyword>
<evidence type="ECO:0000256" key="7">
    <source>
        <dbReference type="ARBA" id="ARBA00029745"/>
    </source>
</evidence>
<dbReference type="Proteomes" id="UP000003374">
    <property type="component" value="Unassembled WGS sequence"/>
</dbReference>
<dbReference type="Pfam" id="PF02391">
    <property type="entry name" value="MoaE"/>
    <property type="match status" value="1"/>
</dbReference>
<dbReference type="EMBL" id="AAOF01000004">
    <property type="protein sequence ID" value="EAR22150.1"/>
    <property type="molecule type" value="Genomic_DNA"/>
</dbReference>
<reference evidence="13 14" key="1">
    <citation type="submission" date="2006-02" db="EMBL/GenBank/DDBJ databases">
        <authorList>
            <person name="Waterbury J."/>
            <person name="Ferriera S."/>
            <person name="Johnson J."/>
            <person name="Kravitz S."/>
            <person name="Halpern A."/>
            <person name="Remington K."/>
            <person name="Beeson K."/>
            <person name="Tran B."/>
            <person name="Rogers Y.-H."/>
            <person name="Friedman R."/>
            <person name="Venter J.C."/>
        </authorList>
    </citation>
    <scope>NUCLEOTIDE SEQUENCE [LARGE SCALE GENOMIC DNA]</scope>
    <source>
        <strain evidence="13 14">Nb-231</strain>
    </source>
</reference>
<name>A4BPZ5_9GAMM</name>
<dbReference type="GO" id="GO:0030366">
    <property type="term" value="F:molybdopterin synthase activity"/>
    <property type="evidence" value="ECO:0007669"/>
    <property type="project" value="UniProtKB-EC"/>
</dbReference>
<evidence type="ECO:0000256" key="1">
    <source>
        <dbReference type="ARBA" id="ARBA00005046"/>
    </source>
</evidence>
<comment type="caution">
    <text evidence="13">The sequence shown here is derived from an EMBL/GenBank/DDBJ whole genome shotgun (WGS) entry which is preliminary data.</text>
</comment>
<dbReference type="Gene3D" id="3.90.1170.40">
    <property type="entry name" value="Molybdopterin biosynthesis MoaE subunit"/>
    <property type="match status" value="1"/>
</dbReference>
<comment type="subunit">
    <text evidence="6">Heterotetramer of 2 MoaD subunits and 2 MoaE subunits. Also stable as homodimer. The enzyme changes between these two forms during catalysis.</text>
</comment>
<evidence type="ECO:0000313" key="13">
    <source>
        <dbReference type="EMBL" id="EAR22150.1"/>
    </source>
</evidence>
<feature type="region of interest" description="Disordered" evidence="12">
    <location>
        <begin position="140"/>
        <end position="159"/>
    </location>
</feature>
<dbReference type="EC" id="2.8.1.12" evidence="3"/>
<feature type="compositionally biased region" description="Low complexity" evidence="12">
    <location>
        <begin position="150"/>
        <end position="159"/>
    </location>
</feature>
<organism evidence="13 14">
    <name type="scientific">Nitrococcus mobilis Nb-231</name>
    <dbReference type="NCBI Taxonomy" id="314278"/>
    <lineage>
        <taxon>Bacteria</taxon>
        <taxon>Pseudomonadati</taxon>
        <taxon>Pseudomonadota</taxon>
        <taxon>Gammaproteobacteria</taxon>
        <taxon>Chromatiales</taxon>
        <taxon>Ectothiorhodospiraceae</taxon>
        <taxon>Nitrococcus</taxon>
    </lineage>
</organism>
<comment type="pathway">
    <text evidence="1">Cofactor biosynthesis; molybdopterin biosynthesis.</text>
</comment>
<dbReference type="InterPro" id="IPR003448">
    <property type="entry name" value="Mopterin_biosynth_MoaE"/>
</dbReference>
<dbReference type="InterPro" id="IPR036563">
    <property type="entry name" value="MoaE_sf"/>
</dbReference>
<evidence type="ECO:0000256" key="6">
    <source>
        <dbReference type="ARBA" id="ARBA00026066"/>
    </source>
</evidence>
<sequence length="159" mass="17754">MEHITDQVLDPEVLKRETENPTCGALVVFEGTVRNHHRGRQVQRMEYTAYKPLAERVLQELEEETKQRFGVVECRIVHRIGELAIGEASVVIVVRSAHRGDAFDAAEWAIDTLKQRVPIWKNDFYTDGTRAYQDGVPLSACGSGEHDSTASDSASSRGS</sequence>
<dbReference type="PANTHER" id="PTHR23404">
    <property type="entry name" value="MOLYBDOPTERIN SYNTHASE RELATED"/>
    <property type="match status" value="1"/>
</dbReference>
<evidence type="ECO:0000313" key="14">
    <source>
        <dbReference type="Proteomes" id="UP000003374"/>
    </source>
</evidence>
<evidence type="ECO:0000256" key="5">
    <source>
        <dbReference type="ARBA" id="ARBA00023150"/>
    </source>
</evidence>
<dbReference type="GO" id="GO:0006777">
    <property type="term" value="P:Mo-molybdopterin cofactor biosynthetic process"/>
    <property type="evidence" value="ECO:0007669"/>
    <property type="project" value="UniProtKB-KW"/>
</dbReference>
<evidence type="ECO:0000256" key="8">
    <source>
        <dbReference type="ARBA" id="ARBA00030407"/>
    </source>
</evidence>
<dbReference type="HOGENOM" id="CLU_089568_1_2_6"/>
<dbReference type="OrthoDB" id="9803224at2"/>
<gene>
    <name evidence="13" type="ORF">NB231_04555</name>
</gene>
<protein>
    <recommendedName>
        <fullName evidence="4">Molybdopterin synthase catalytic subunit</fullName>
        <ecNumber evidence="3">2.8.1.12</ecNumber>
    </recommendedName>
    <alternativeName>
        <fullName evidence="9">MPT synthase subunit 2</fullName>
    </alternativeName>
    <alternativeName>
        <fullName evidence="7">Molybdenum cofactor biosynthesis protein E</fullName>
    </alternativeName>
    <alternativeName>
        <fullName evidence="8">Molybdopterin-converting factor large subunit</fullName>
    </alternativeName>
    <alternativeName>
        <fullName evidence="10">Molybdopterin-converting factor subunit 2</fullName>
    </alternativeName>
</protein>
<dbReference type="STRING" id="314278.NB231_04555"/>
<evidence type="ECO:0000256" key="4">
    <source>
        <dbReference type="ARBA" id="ARBA00013858"/>
    </source>
</evidence>
<dbReference type="eggNOG" id="COG0314">
    <property type="taxonomic scope" value="Bacteria"/>
</dbReference>
<comment type="catalytic activity">
    <reaction evidence="11">
        <text>2 [molybdopterin-synthase sulfur-carrier protein]-C-terminal-Gly-aminoethanethioate + cyclic pyranopterin phosphate + H2O = molybdopterin + 2 [molybdopterin-synthase sulfur-carrier protein]-C-terminal Gly-Gly + 2 H(+)</text>
        <dbReference type="Rhea" id="RHEA:26333"/>
        <dbReference type="Rhea" id="RHEA-COMP:12202"/>
        <dbReference type="Rhea" id="RHEA-COMP:19907"/>
        <dbReference type="ChEBI" id="CHEBI:15377"/>
        <dbReference type="ChEBI" id="CHEBI:15378"/>
        <dbReference type="ChEBI" id="CHEBI:58698"/>
        <dbReference type="ChEBI" id="CHEBI:59648"/>
        <dbReference type="ChEBI" id="CHEBI:90778"/>
        <dbReference type="ChEBI" id="CHEBI:232372"/>
        <dbReference type="EC" id="2.8.1.12"/>
    </reaction>
</comment>
<proteinExistence type="inferred from homology"/>
<evidence type="ECO:0000256" key="11">
    <source>
        <dbReference type="ARBA" id="ARBA00049878"/>
    </source>
</evidence>
<evidence type="ECO:0000256" key="12">
    <source>
        <dbReference type="SAM" id="MobiDB-lite"/>
    </source>
</evidence>
<dbReference type="RefSeq" id="WP_005000110.1">
    <property type="nucleotide sequence ID" value="NZ_CH672427.1"/>
</dbReference>
<evidence type="ECO:0000256" key="3">
    <source>
        <dbReference type="ARBA" id="ARBA00011950"/>
    </source>
</evidence>
<evidence type="ECO:0000256" key="9">
    <source>
        <dbReference type="ARBA" id="ARBA00030781"/>
    </source>
</evidence>
<keyword evidence="5" id="KW-0501">Molybdenum cofactor biosynthesis</keyword>
<dbReference type="SUPFAM" id="SSF54690">
    <property type="entry name" value="Molybdopterin synthase subunit MoaE"/>
    <property type="match status" value="1"/>
</dbReference>
<accession>A4BPZ5</accession>
<evidence type="ECO:0000256" key="2">
    <source>
        <dbReference type="ARBA" id="ARBA00005426"/>
    </source>
</evidence>
<dbReference type="AlphaFoldDB" id="A4BPZ5"/>
<comment type="similarity">
    <text evidence="2">Belongs to the MoaE family.</text>
</comment>
<evidence type="ECO:0000256" key="10">
    <source>
        <dbReference type="ARBA" id="ARBA00032474"/>
    </source>
</evidence>
<dbReference type="CDD" id="cd00756">
    <property type="entry name" value="MoaE"/>
    <property type="match status" value="1"/>
</dbReference>